<name>H2C1U2_9CREN</name>
<dbReference type="AlphaFoldDB" id="H2C1U2"/>
<evidence type="ECO:0000313" key="1">
    <source>
        <dbReference type="EMBL" id="EHP70206.1"/>
    </source>
</evidence>
<dbReference type="Proteomes" id="UP000003980">
    <property type="component" value="Unassembled WGS sequence"/>
</dbReference>
<proteinExistence type="predicted"/>
<dbReference type="HOGENOM" id="CLU_3387522_0_0_2"/>
<accession>H2C1U2</accession>
<evidence type="ECO:0000313" key="2">
    <source>
        <dbReference type="EMBL" id="EHP70213.1"/>
    </source>
</evidence>
<protein>
    <submittedName>
        <fullName evidence="2">Uncharacterized protein</fullName>
    </submittedName>
</protein>
<evidence type="ECO:0000313" key="3">
    <source>
        <dbReference type="Proteomes" id="UP000003980"/>
    </source>
</evidence>
<sequence>MGERKYTRDWGKYDENVVTRYELIFPFHVFEHR</sequence>
<organism evidence="2 3">
    <name type="scientific">Metallosphaera yellowstonensis MK1</name>
    <dbReference type="NCBI Taxonomy" id="671065"/>
    <lineage>
        <taxon>Archaea</taxon>
        <taxon>Thermoproteota</taxon>
        <taxon>Thermoprotei</taxon>
        <taxon>Sulfolobales</taxon>
        <taxon>Sulfolobaceae</taxon>
        <taxon>Metallosphaera</taxon>
    </lineage>
</organism>
<dbReference type="EMBL" id="JH597761">
    <property type="protein sequence ID" value="EHP70213.1"/>
    <property type="molecule type" value="Genomic_DNA"/>
</dbReference>
<gene>
    <name evidence="1" type="ORF">MetMK1DRAFT_00007080</name>
    <name evidence="2" type="ORF">MetMK1DRAFT_00007150</name>
</gene>
<reference evidence="2 3" key="1">
    <citation type="submission" date="2012-01" db="EMBL/GenBank/DDBJ databases">
        <title>Improved High-Quality Draft sequence of Metallosphaera yellowstonensis MK1.</title>
        <authorList>
            <consortium name="US DOE Joint Genome Institute"/>
            <person name="Lucas S."/>
            <person name="Han J."/>
            <person name="Cheng J.-F."/>
            <person name="Goodwin L."/>
            <person name="Pitluck S."/>
            <person name="Peters L."/>
            <person name="Teshima H."/>
            <person name="Detter J.C."/>
            <person name="Han C."/>
            <person name="Tapia R."/>
            <person name="Land M."/>
            <person name="Hauser L."/>
            <person name="Kyrpides N."/>
            <person name="Kozubal M."/>
            <person name="Macur R.E."/>
            <person name="Jay Z."/>
            <person name="Inskeep W."/>
            <person name="Woyke T."/>
        </authorList>
    </citation>
    <scope>NUCLEOTIDE SEQUENCE [LARGE SCALE GENOMIC DNA]</scope>
    <source>
        <strain evidence="2 3">MK1</strain>
    </source>
</reference>
<dbReference type="EMBL" id="JH597761">
    <property type="protein sequence ID" value="EHP70206.1"/>
    <property type="molecule type" value="Genomic_DNA"/>
</dbReference>
<dbReference type="eggNOG" id="arCOG02754">
    <property type="taxonomic scope" value="Archaea"/>
</dbReference>
<keyword evidence="3" id="KW-1185">Reference proteome</keyword>